<keyword evidence="1" id="KW-0812">Transmembrane</keyword>
<comment type="caution">
    <text evidence="2">The sequence shown here is derived from an EMBL/GenBank/DDBJ whole genome shotgun (WGS) entry which is preliminary data.</text>
</comment>
<evidence type="ECO:0000313" key="2">
    <source>
        <dbReference type="EMBL" id="OYR15495.1"/>
    </source>
</evidence>
<organism evidence="2 3">
    <name type="scientific">Brucella rhizosphaerae</name>
    <dbReference type="NCBI Taxonomy" id="571254"/>
    <lineage>
        <taxon>Bacteria</taxon>
        <taxon>Pseudomonadati</taxon>
        <taxon>Pseudomonadota</taxon>
        <taxon>Alphaproteobacteria</taxon>
        <taxon>Hyphomicrobiales</taxon>
        <taxon>Brucellaceae</taxon>
        <taxon>Brucella/Ochrobactrum group</taxon>
        <taxon>Brucella</taxon>
    </lineage>
</organism>
<accession>A0A256FKW3</accession>
<gene>
    <name evidence="2" type="ORF">CEV32_4770</name>
</gene>
<keyword evidence="3" id="KW-1185">Reference proteome</keyword>
<dbReference type="EMBL" id="NNRK01000025">
    <property type="protein sequence ID" value="OYR15495.1"/>
    <property type="molecule type" value="Genomic_DNA"/>
</dbReference>
<keyword evidence="1" id="KW-1133">Transmembrane helix</keyword>
<reference evidence="2 3" key="1">
    <citation type="submission" date="2017-07" db="EMBL/GenBank/DDBJ databases">
        <title>Phylogenetic study on the rhizospheric bacterium Ochrobactrum sp. A44.</title>
        <authorList>
            <person name="Krzyzanowska D.M."/>
            <person name="Ossowicki A."/>
            <person name="Rajewska M."/>
            <person name="Maciag T."/>
            <person name="Kaczynski Z."/>
            <person name="Czerwicka M."/>
            <person name="Jafra S."/>
        </authorList>
    </citation>
    <scope>NUCLEOTIDE SEQUENCE [LARGE SCALE GENOMIC DNA]</scope>
    <source>
        <strain evidence="2 3">PR17</strain>
    </source>
</reference>
<feature type="transmembrane region" description="Helical" evidence="1">
    <location>
        <begin position="7"/>
        <end position="25"/>
    </location>
</feature>
<dbReference type="Proteomes" id="UP000216345">
    <property type="component" value="Unassembled WGS sequence"/>
</dbReference>
<proteinExistence type="predicted"/>
<dbReference type="AlphaFoldDB" id="A0A256FKW3"/>
<evidence type="ECO:0000256" key="1">
    <source>
        <dbReference type="SAM" id="Phobius"/>
    </source>
</evidence>
<keyword evidence="1" id="KW-0472">Membrane</keyword>
<evidence type="ECO:0000313" key="3">
    <source>
        <dbReference type="Proteomes" id="UP000216345"/>
    </source>
</evidence>
<sequence>MGELMETFDRIHGIFLMVVGCGFLWYGRTDLATFMTALAGVHFARIAAFK</sequence>
<protein>
    <submittedName>
        <fullName evidence="2">Uncharacterized protein</fullName>
    </submittedName>
</protein>
<name>A0A256FKW3_9HYPH</name>